<dbReference type="InterPro" id="IPR001638">
    <property type="entry name" value="Solute-binding_3/MltF_N"/>
</dbReference>
<evidence type="ECO:0000313" key="7">
    <source>
        <dbReference type="EMBL" id="SFH89115.1"/>
    </source>
</evidence>
<proteinExistence type="inferred from homology"/>
<feature type="signal peptide" evidence="5">
    <location>
        <begin position="1"/>
        <end position="24"/>
    </location>
</feature>
<dbReference type="EMBL" id="FOQL01000001">
    <property type="protein sequence ID" value="SFH89115.1"/>
    <property type="molecule type" value="Genomic_DNA"/>
</dbReference>
<dbReference type="GO" id="GO:0030313">
    <property type="term" value="C:cell envelope"/>
    <property type="evidence" value="ECO:0007669"/>
    <property type="project" value="UniProtKB-SubCell"/>
</dbReference>
<dbReference type="Pfam" id="PF00497">
    <property type="entry name" value="SBP_bac_3"/>
    <property type="match status" value="1"/>
</dbReference>
<dbReference type="SUPFAM" id="SSF53850">
    <property type="entry name" value="Periplasmic binding protein-like II"/>
    <property type="match status" value="1"/>
</dbReference>
<dbReference type="STRING" id="425504.SAMN05216206_0650"/>
<keyword evidence="3 5" id="KW-0732">Signal</keyword>
<gene>
    <name evidence="7" type="ORF">SAMN05216206_0650</name>
</gene>
<feature type="chain" id="PRO_5017388903" evidence="5">
    <location>
        <begin position="25"/>
        <end position="263"/>
    </location>
</feature>
<dbReference type="PANTHER" id="PTHR35936:SF17">
    <property type="entry name" value="ARGININE-BINDING EXTRACELLULAR PROTEIN ARTP"/>
    <property type="match status" value="1"/>
</dbReference>
<evidence type="ECO:0000256" key="3">
    <source>
        <dbReference type="ARBA" id="ARBA00022729"/>
    </source>
</evidence>
<evidence type="ECO:0000256" key="2">
    <source>
        <dbReference type="ARBA" id="ARBA00010333"/>
    </source>
</evidence>
<dbReference type="Gene3D" id="3.40.190.10">
    <property type="entry name" value="Periplasmic binding protein-like II"/>
    <property type="match status" value="2"/>
</dbReference>
<evidence type="ECO:0000256" key="4">
    <source>
        <dbReference type="RuleBase" id="RU003744"/>
    </source>
</evidence>
<evidence type="ECO:0000256" key="1">
    <source>
        <dbReference type="ARBA" id="ARBA00004196"/>
    </source>
</evidence>
<evidence type="ECO:0000256" key="5">
    <source>
        <dbReference type="SAM" id="SignalP"/>
    </source>
</evidence>
<dbReference type="Proteomes" id="UP000243606">
    <property type="component" value="Unassembled WGS sequence"/>
</dbReference>
<protein>
    <submittedName>
        <fullName evidence="7">Amino acid ABC transporter substrate-binding protein, PAAT family</fullName>
    </submittedName>
</protein>
<evidence type="ECO:0000259" key="6">
    <source>
        <dbReference type="SMART" id="SM00062"/>
    </source>
</evidence>
<dbReference type="PANTHER" id="PTHR35936">
    <property type="entry name" value="MEMBRANE-BOUND LYTIC MUREIN TRANSGLYCOSYLASE F"/>
    <property type="match status" value="1"/>
</dbReference>
<dbReference type="RefSeq" id="WP_090239483.1">
    <property type="nucleotide sequence ID" value="NZ_FOQL01000001.1"/>
</dbReference>
<dbReference type="InterPro" id="IPR018313">
    <property type="entry name" value="SBP_3_CS"/>
</dbReference>
<reference evidence="8" key="1">
    <citation type="submission" date="2016-10" db="EMBL/GenBank/DDBJ databases">
        <authorList>
            <person name="Varghese N."/>
            <person name="Submissions S."/>
        </authorList>
    </citation>
    <scope>NUCLEOTIDE SEQUENCE [LARGE SCALE GENOMIC DNA]</scope>
    <source>
        <strain evidence="8">LMG 24016</strain>
    </source>
</reference>
<comment type="similarity">
    <text evidence="2 4">Belongs to the bacterial solute-binding protein 3 family.</text>
</comment>
<dbReference type="AlphaFoldDB" id="A0A1I3DQW8"/>
<dbReference type="CDD" id="cd13702">
    <property type="entry name" value="PBP2_mlr5654_like"/>
    <property type="match status" value="1"/>
</dbReference>
<keyword evidence="8" id="KW-1185">Reference proteome</keyword>
<dbReference type="OrthoDB" id="9768183at2"/>
<sequence length="263" mass="28601">MNKTLRSLLLCAGIGLLPLGAAQASEGKTLRIATEGAYPPFNYYTADGQLAGFDVEIGEALCKRMRVKCSLVAQDWDGIIPALLGRKYDVVIASMFITEERKQMVAFSDPYQKSAMTFVVSKDSNLKDFSPAALAGKTLGAQGATTQADFLMAMYPDSDVRLYPTQDAVNLDMVSGRLDAQVGDMIPMLDWTLKSDDGSCCRIVGEPVSDPKYVGEGVGMAVRKEDEQLRQQLNQALAAIIADGTYKAINDKFFSLNLLTLEQ</sequence>
<dbReference type="PROSITE" id="PS01039">
    <property type="entry name" value="SBP_BACTERIAL_3"/>
    <property type="match status" value="1"/>
</dbReference>
<evidence type="ECO:0000313" key="8">
    <source>
        <dbReference type="Proteomes" id="UP000243606"/>
    </source>
</evidence>
<name>A0A1I3DQW8_9PSED</name>
<dbReference type="SMART" id="SM00062">
    <property type="entry name" value="PBPb"/>
    <property type="match status" value="1"/>
</dbReference>
<feature type="domain" description="Solute-binding protein family 3/N-terminal" evidence="6">
    <location>
        <begin position="29"/>
        <end position="257"/>
    </location>
</feature>
<organism evidence="7 8">
    <name type="scientific">Pseudomonas guineae</name>
    <dbReference type="NCBI Taxonomy" id="425504"/>
    <lineage>
        <taxon>Bacteria</taxon>
        <taxon>Pseudomonadati</taxon>
        <taxon>Pseudomonadota</taxon>
        <taxon>Gammaproteobacteria</taxon>
        <taxon>Pseudomonadales</taxon>
        <taxon>Pseudomonadaceae</taxon>
        <taxon>Pseudomonas</taxon>
    </lineage>
</organism>
<accession>A0A1I3DQW8</accession>
<comment type="subcellular location">
    <subcellularLocation>
        <location evidence="1">Cell envelope</location>
    </subcellularLocation>
</comment>